<dbReference type="EMBL" id="UZAD01013275">
    <property type="protein sequence ID" value="VDN93394.1"/>
    <property type="molecule type" value="Genomic_DNA"/>
</dbReference>
<accession>A0A0N4TU03</accession>
<name>A0A0N4TU03_BRUPA</name>
<evidence type="ECO:0000313" key="1">
    <source>
        <dbReference type="EMBL" id="VDN93394.1"/>
    </source>
</evidence>
<protein>
    <submittedName>
        <fullName evidence="3">Protein kinase domain-containing protein</fullName>
    </submittedName>
</protein>
<evidence type="ECO:0000313" key="2">
    <source>
        <dbReference type="Proteomes" id="UP000278627"/>
    </source>
</evidence>
<proteinExistence type="predicted"/>
<dbReference type="STRING" id="6280.A0A0N4TU03"/>
<organism evidence="3">
    <name type="scientific">Brugia pahangi</name>
    <name type="common">Filarial nematode worm</name>
    <dbReference type="NCBI Taxonomy" id="6280"/>
    <lineage>
        <taxon>Eukaryota</taxon>
        <taxon>Metazoa</taxon>
        <taxon>Ecdysozoa</taxon>
        <taxon>Nematoda</taxon>
        <taxon>Chromadorea</taxon>
        <taxon>Rhabditida</taxon>
        <taxon>Spirurina</taxon>
        <taxon>Spiruromorpha</taxon>
        <taxon>Filarioidea</taxon>
        <taxon>Onchocercidae</taxon>
        <taxon>Brugia</taxon>
    </lineage>
</organism>
<dbReference type="WBParaSite" id="BPAG_0001224601-mRNA-1">
    <property type="protein sequence ID" value="BPAG_0001224601-mRNA-1"/>
    <property type="gene ID" value="BPAG_0001224601"/>
</dbReference>
<evidence type="ECO:0000313" key="3">
    <source>
        <dbReference type="WBParaSite" id="BPAG_0001224601-mRNA-1"/>
    </source>
</evidence>
<dbReference type="AlphaFoldDB" id="A0A0N4TU03"/>
<keyword evidence="2" id="KW-1185">Reference proteome</keyword>
<reference evidence="1 2" key="2">
    <citation type="submission" date="2018-11" db="EMBL/GenBank/DDBJ databases">
        <authorList>
            <consortium name="Pathogen Informatics"/>
        </authorList>
    </citation>
    <scope>NUCLEOTIDE SEQUENCE [LARGE SCALE GENOMIC DNA]</scope>
</reference>
<dbReference type="Proteomes" id="UP000278627">
    <property type="component" value="Unassembled WGS sequence"/>
</dbReference>
<gene>
    <name evidence="1" type="ORF">BPAG_LOCUS12208</name>
</gene>
<reference evidence="3" key="1">
    <citation type="submission" date="2017-02" db="UniProtKB">
        <authorList>
            <consortium name="WormBaseParasite"/>
        </authorList>
    </citation>
    <scope>IDENTIFICATION</scope>
</reference>
<sequence>MVHGDIPFYYDEDIVCRGPSSILGCKNLIGDCLKYSADERCDLEYRWNHPWLFVGETSLPLSISELDLDRYNADERCDLEYRWNHPWLFVGETSLPLSISELDLDRYKLGSVLAKLVTHAEQHPA</sequence>